<dbReference type="SMART" id="SM00355">
    <property type="entry name" value="ZnF_C2H2"/>
    <property type="match status" value="3"/>
</dbReference>
<evidence type="ECO:0000256" key="10">
    <source>
        <dbReference type="PROSITE-ProRule" id="PRU01263"/>
    </source>
</evidence>
<dbReference type="InterPro" id="IPR038441">
    <property type="entry name" value="THAP_Znf_sf"/>
</dbReference>
<evidence type="ECO:0000256" key="1">
    <source>
        <dbReference type="ARBA" id="ARBA00004123"/>
    </source>
</evidence>
<comment type="subcellular location">
    <subcellularLocation>
        <location evidence="1">Nucleus</location>
    </subcellularLocation>
</comment>
<dbReference type="Gene3D" id="3.30.160.60">
    <property type="entry name" value="Classic Zinc Finger"/>
    <property type="match status" value="1"/>
</dbReference>
<evidence type="ECO:0000256" key="7">
    <source>
        <dbReference type="ARBA" id="ARBA00023242"/>
    </source>
</evidence>
<evidence type="ECO:0000256" key="2">
    <source>
        <dbReference type="ARBA" id="ARBA00022723"/>
    </source>
</evidence>
<evidence type="ECO:0000259" key="13">
    <source>
        <dbReference type="PROSITE" id="PS50950"/>
    </source>
</evidence>
<dbReference type="SMART" id="SM00868">
    <property type="entry name" value="zf-AD"/>
    <property type="match status" value="1"/>
</dbReference>
<dbReference type="InterPro" id="IPR013087">
    <property type="entry name" value="Znf_C2H2_type"/>
</dbReference>
<dbReference type="SUPFAM" id="SSF57716">
    <property type="entry name" value="Glucocorticoid receptor-like (DNA-binding domain)"/>
    <property type="match status" value="2"/>
</dbReference>
<evidence type="ECO:0000256" key="5">
    <source>
        <dbReference type="ARBA" id="ARBA00022833"/>
    </source>
</evidence>
<feature type="binding site" evidence="10">
    <location>
        <position position="182"/>
    </location>
    <ligand>
        <name>Zn(2+)</name>
        <dbReference type="ChEBI" id="CHEBI:29105"/>
    </ligand>
</feature>
<accession>A0ABM3MR72</accession>
<name>A0ABM3MR72_GALME</name>
<evidence type="ECO:0000256" key="8">
    <source>
        <dbReference type="PROSITE-ProRule" id="PRU00042"/>
    </source>
</evidence>
<dbReference type="PROSITE" id="PS50950">
    <property type="entry name" value="ZF_THAP"/>
    <property type="match status" value="1"/>
</dbReference>
<evidence type="ECO:0000259" key="14">
    <source>
        <dbReference type="PROSITE" id="PS51915"/>
    </source>
</evidence>
<keyword evidence="3" id="KW-0677">Repeat</keyword>
<dbReference type="InterPro" id="IPR006612">
    <property type="entry name" value="THAP_Znf"/>
</dbReference>
<dbReference type="PROSITE" id="PS50157">
    <property type="entry name" value="ZINC_FINGER_C2H2_2"/>
    <property type="match status" value="3"/>
</dbReference>
<feature type="binding site" evidence="10">
    <location>
        <position position="128"/>
    </location>
    <ligand>
        <name>Zn(2+)</name>
        <dbReference type="ChEBI" id="CHEBI:29105"/>
    </ligand>
</feature>
<evidence type="ECO:0000256" key="3">
    <source>
        <dbReference type="ARBA" id="ARBA00022737"/>
    </source>
</evidence>
<dbReference type="SMART" id="SM00692">
    <property type="entry name" value="DM3"/>
    <property type="match status" value="1"/>
</dbReference>
<gene>
    <name evidence="16" type="primary">LOC113523527</name>
</gene>
<dbReference type="PROSITE" id="PS51915">
    <property type="entry name" value="ZAD"/>
    <property type="match status" value="1"/>
</dbReference>
<feature type="binding site" evidence="10">
    <location>
        <position position="131"/>
    </location>
    <ligand>
        <name>Zn(2+)</name>
        <dbReference type="ChEBI" id="CHEBI:29105"/>
    </ligand>
</feature>
<feature type="domain" description="ZAD" evidence="14">
    <location>
        <begin position="126"/>
        <end position="209"/>
    </location>
</feature>
<keyword evidence="7" id="KW-0539">Nucleus</keyword>
<evidence type="ECO:0000256" key="9">
    <source>
        <dbReference type="PROSITE-ProRule" id="PRU00309"/>
    </source>
</evidence>
<dbReference type="Gene3D" id="6.20.210.20">
    <property type="entry name" value="THAP domain"/>
    <property type="match status" value="1"/>
</dbReference>
<evidence type="ECO:0000256" key="6">
    <source>
        <dbReference type="ARBA" id="ARBA00023125"/>
    </source>
</evidence>
<protein>
    <submittedName>
        <fullName evidence="16">Uncharacterized protein LOC113523527</fullName>
    </submittedName>
</protein>
<feature type="domain" description="C2H2-type" evidence="12">
    <location>
        <begin position="339"/>
        <end position="367"/>
    </location>
</feature>
<dbReference type="InterPro" id="IPR050331">
    <property type="entry name" value="Zinc_finger"/>
</dbReference>
<proteinExistence type="predicted"/>
<feature type="domain" description="C2H2-type" evidence="12">
    <location>
        <begin position="385"/>
        <end position="407"/>
    </location>
</feature>
<organism evidence="15 16">
    <name type="scientific">Galleria mellonella</name>
    <name type="common">Greater wax moth</name>
    <dbReference type="NCBI Taxonomy" id="7137"/>
    <lineage>
        <taxon>Eukaryota</taxon>
        <taxon>Metazoa</taxon>
        <taxon>Ecdysozoa</taxon>
        <taxon>Arthropoda</taxon>
        <taxon>Hexapoda</taxon>
        <taxon>Insecta</taxon>
        <taxon>Pterygota</taxon>
        <taxon>Neoptera</taxon>
        <taxon>Endopterygota</taxon>
        <taxon>Lepidoptera</taxon>
        <taxon>Glossata</taxon>
        <taxon>Ditrysia</taxon>
        <taxon>Pyraloidea</taxon>
        <taxon>Pyralidae</taxon>
        <taxon>Galleriinae</taxon>
        <taxon>Galleria</taxon>
    </lineage>
</organism>
<evidence type="ECO:0000313" key="16">
    <source>
        <dbReference type="RefSeq" id="XP_052753668.1"/>
    </source>
</evidence>
<evidence type="ECO:0000313" key="15">
    <source>
        <dbReference type="Proteomes" id="UP001652740"/>
    </source>
</evidence>
<keyword evidence="5 10" id="KW-0862">Zinc</keyword>
<evidence type="ECO:0000256" key="11">
    <source>
        <dbReference type="SAM" id="MobiDB-lite"/>
    </source>
</evidence>
<dbReference type="SMART" id="SM00980">
    <property type="entry name" value="THAP"/>
    <property type="match status" value="1"/>
</dbReference>
<feature type="binding site" evidence="10">
    <location>
        <position position="185"/>
    </location>
    <ligand>
        <name>Zn(2+)</name>
        <dbReference type="ChEBI" id="CHEBI:29105"/>
    </ligand>
</feature>
<feature type="region of interest" description="Disordered" evidence="11">
    <location>
        <begin position="301"/>
        <end position="331"/>
    </location>
</feature>
<dbReference type="PROSITE" id="PS00028">
    <property type="entry name" value="ZINC_FINGER_C2H2_1"/>
    <property type="match status" value="3"/>
</dbReference>
<reference evidence="16" key="1">
    <citation type="submission" date="2025-08" db="UniProtKB">
        <authorList>
            <consortium name="RefSeq"/>
        </authorList>
    </citation>
    <scope>IDENTIFICATION</scope>
    <source>
        <tissue evidence="16">Whole larvae</tissue>
    </source>
</reference>
<dbReference type="Pfam" id="PF05485">
    <property type="entry name" value="THAP"/>
    <property type="match status" value="1"/>
</dbReference>
<keyword evidence="6 9" id="KW-0238">DNA-binding</keyword>
<dbReference type="PANTHER" id="PTHR16515:SF49">
    <property type="entry name" value="GASTRULA ZINC FINGER PROTEIN XLCGF49.1-LIKE-RELATED"/>
    <property type="match status" value="1"/>
</dbReference>
<dbReference type="Proteomes" id="UP001652740">
    <property type="component" value="Unplaced"/>
</dbReference>
<dbReference type="RefSeq" id="XP_052753668.1">
    <property type="nucleotide sequence ID" value="XM_052897708.1"/>
</dbReference>
<feature type="domain" description="THAP-type" evidence="13">
    <location>
        <begin position="1"/>
        <end position="73"/>
    </location>
</feature>
<keyword evidence="15" id="KW-1185">Reference proteome</keyword>
<dbReference type="GeneID" id="113523527"/>
<dbReference type="InterPro" id="IPR012934">
    <property type="entry name" value="Znf_AD"/>
</dbReference>
<sequence length="516" mass="59016">MKPCAVLRCKGKGTHIFPRNHKIRILWERATGRMNFKAGKHSRVCASHFKPEDFNGALRLRRRLKKCAVPSVNLPVIQNDEQPIFEETSVNFCTEPKSIPNFSVSISMNACDVSGGNIAMKIEESSECRACLQVFGAGSRLINLFQPWNPKLENMGETIAEDLSKIANIQISELDTHSTVICQICFERLREACIFTALVRNSDCLLRQRVSLDSSMNQIWPKPIQVEKNINGQIYGTNVEIKQEVLSEDEQPDTNGLDESYRDYLDIKIEPEEIIEMRPTQTIVNGLIPTSNSVEHSRLLNGNANEDEYREGDSLETTIKEEPPSDDEELNVDSVDLPLECMLCTKSFHSLSGLKVHVITQHSYKSVKRKCSNSPSPKKMDNNRHHCTICQRNFQTSTDLLVHETCHNKHVCYGCNSKFDVPLKKNTFNYKTNYFNETQKELYRSKNRKSEDNEEEEEEHTNSLQCKLCNETFTDDYYMNIHQEIHHSATSQWTAPVDTPTSMESEVLNTSITEHN</sequence>
<evidence type="ECO:0000259" key="12">
    <source>
        <dbReference type="PROSITE" id="PS50157"/>
    </source>
</evidence>
<dbReference type="PANTHER" id="PTHR16515">
    <property type="entry name" value="PR DOMAIN ZINC FINGER PROTEIN"/>
    <property type="match status" value="1"/>
</dbReference>
<keyword evidence="2 10" id="KW-0479">Metal-binding</keyword>
<evidence type="ECO:0000256" key="4">
    <source>
        <dbReference type="ARBA" id="ARBA00022771"/>
    </source>
</evidence>
<dbReference type="Pfam" id="PF07776">
    <property type="entry name" value="zf-AD"/>
    <property type="match status" value="1"/>
</dbReference>
<feature type="domain" description="C2H2-type" evidence="12">
    <location>
        <begin position="464"/>
        <end position="491"/>
    </location>
</feature>
<keyword evidence="4 8" id="KW-0863">Zinc-finger</keyword>